<gene>
    <name evidence="2" type="ORF">GCM10011494_01120</name>
</gene>
<organism evidence="2 3">
    <name type="scientific">Novosphingobium endophyticum</name>
    <dbReference type="NCBI Taxonomy" id="1955250"/>
    <lineage>
        <taxon>Bacteria</taxon>
        <taxon>Pseudomonadati</taxon>
        <taxon>Pseudomonadota</taxon>
        <taxon>Alphaproteobacteria</taxon>
        <taxon>Sphingomonadales</taxon>
        <taxon>Sphingomonadaceae</taxon>
        <taxon>Novosphingobium</taxon>
    </lineage>
</organism>
<evidence type="ECO:0000313" key="2">
    <source>
        <dbReference type="EMBL" id="GGB86589.1"/>
    </source>
</evidence>
<dbReference type="AlphaFoldDB" id="A0A916TNW9"/>
<comment type="caution">
    <text evidence="2">The sequence shown here is derived from an EMBL/GenBank/DDBJ whole genome shotgun (WGS) entry which is preliminary data.</text>
</comment>
<dbReference type="Proteomes" id="UP000608154">
    <property type="component" value="Unassembled WGS sequence"/>
</dbReference>
<feature type="chain" id="PRO_5037938721" evidence="1">
    <location>
        <begin position="22"/>
        <end position="242"/>
    </location>
</feature>
<sequence length="242" mass="26674">MKGLIFSLLACVSLVAVPAHAEDRRDYSLQYRDGNPTFVASDTVAARRFWDFVRCVVDRDPKGVDRLLSHFGRGKDMRDEIGHFARRKSVCLSKPHARESPALSMGTIMFVGSVGGLRVARQYVDKPKPDHSSVPVIFTAEIVANGETVEERKRLVLHAFDECVVRSAPDSVFALLQTSYLSAEETQAFASLNEIMGHCLPKKEGESVELNRFTLRSGLSYAAMALEGEAAKMGLSVQGKPQ</sequence>
<feature type="signal peptide" evidence="1">
    <location>
        <begin position="1"/>
        <end position="21"/>
    </location>
</feature>
<dbReference type="EMBL" id="BMHK01000001">
    <property type="protein sequence ID" value="GGB86589.1"/>
    <property type="molecule type" value="Genomic_DNA"/>
</dbReference>
<keyword evidence="1" id="KW-0732">Signal</keyword>
<accession>A0A916TNW9</accession>
<name>A0A916TNW9_9SPHN</name>
<proteinExistence type="predicted"/>
<protein>
    <submittedName>
        <fullName evidence="2">Uncharacterized protein</fullName>
    </submittedName>
</protein>
<reference evidence="2" key="2">
    <citation type="submission" date="2020-09" db="EMBL/GenBank/DDBJ databases">
        <authorList>
            <person name="Sun Q."/>
            <person name="Zhou Y."/>
        </authorList>
    </citation>
    <scope>NUCLEOTIDE SEQUENCE</scope>
    <source>
        <strain evidence="2">CGMCC 1.15095</strain>
    </source>
</reference>
<evidence type="ECO:0000256" key="1">
    <source>
        <dbReference type="SAM" id="SignalP"/>
    </source>
</evidence>
<dbReference type="RefSeq" id="WP_188767189.1">
    <property type="nucleotide sequence ID" value="NZ_BMHK01000001.1"/>
</dbReference>
<evidence type="ECO:0000313" key="3">
    <source>
        <dbReference type="Proteomes" id="UP000608154"/>
    </source>
</evidence>
<reference evidence="2" key="1">
    <citation type="journal article" date="2014" name="Int. J. Syst. Evol. Microbiol.">
        <title>Complete genome sequence of Corynebacterium casei LMG S-19264T (=DSM 44701T), isolated from a smear-ripened cheese.</title>
        <authorList>
            <consortium name="US DOE Joint Genome Institute (JGI-PGF)"/>
            <person name="Walter F."/>
            <person name="Albersmeier A."/>
            <person name="Kalinowski J."/>
            <person name="Ruckert C."/>
        </authorList>
    </citation>
    <scope>NUCLEOTIDE SEQUENCE</scope>
    <source>
        <strain evidence="2">CGMCC 1.15095</strain>
    </source>
</reference>
<keyword evidence="3" id="KW-1185">Reference proteome</keyword>